<evidence type="ECO:0000313" key="1">
    <source>
        <dbReference type="EMBL" id="MCP1676360.1"/>
    </source>
</evidence>
<protein>
    <submittedName>
        <fullName evidence="1">Uncharacterized protein with NRDE domain</fullName>
    </submittedName>
</protein>
<dbReference type="Pfam" id="PF05742">
    <property type="entry name" value="TANGO2"/>
    <property type="match status" value="1"/>
</dbReference>
<organism evidence="1 2">
    <name type="scientific">Natronocella acetinitrilica</name>
    <dbReference type="NCBI Taxonomy" id="414046"/>
    <lineage>
        <taxon>Bacteria</taxon>
        <taxon>Pseudomonadati</taxon>
        <taxon>Pseudomonadota</taxon>
        <taxon>Gammaproteobacteria</taxon>
        <taxon>Chromatiales</taxon>
        <taxon>Ectothiorhodospiraceae</taxon>
        <taxon>Natronocella</taxon>
    </lineage>
</organism>
<keyword evidence="2" id="KW-1185">Reference proteome</keyword>
<dbReference type="EMBL" id="JALJXV010000009">
    <property type="protein sequence ID" value="MCP1676360.1"/>
    <property type="molecule type" value="Genomic_DNA"/>
</dbReference>
<dbReference type="AlphaFoldDB" id="A0AAE3G5N4"/>
<sequence length="251" mass="27785">MCLVGLAVDMHPDFPVVLLGNRDEFHQRPTRAMHWWRAPRILAGRDLQAGGSWLAFAPDGRFATVTNYRDPDQGPAARSRGALVTQALSMDSQAFHRHLIEQGGAYGGYNLLWSDGEGCWYHSNRLDDVPRRLSRGVYGLSNGVLDTPWPKVAALKEALAEALETDTLSSSGCFGLLRDPRRPPDGSLPDTGVSLEWERLLSSAFIVSQAYGTRSSSAMIQRRNGRITVEERGFDPEGRETGRRLFRFGAA</sequence>
<reference evidence="1" key="1">
    <citation type="submission" date="2022-03" db="EMBL/GenBank/DDBJ databases">
        <title>Genomic Encyclopedia of Type Strains, Phase III (KMG-III): the genomes of soil and plant-associated and newly described type strains.</title>
        <authorList>
            <person name="Whitman W."/>
        </authorList>
    </citation>
    <scope>NUCLEOTIDE SEQUENCE</scope>
    <source>
        <strain evidence="1">ANL 6-2</strain>
    </source>
</reference>
<accession>A0AAE3G5N4</accession>
<gene>
    <name evidence="1" type="ORF">J2T57_003521</name>
</gene>
<dbReference type="RefSeq" id="WP_253482271.1">
    <property type="nucleotide sequence ID" value="NZ_JALJXV010000009.1"/>
</dbReference>
<dbReference type="PANTHER" id="PTHR17985:SF8">
    <property type="entry name" value="TRANSPORT AND GOLGI ORGANIZATION PROTEIN 2 HOMOLOG"/>
    <property type="match status" value="1"/>
</dbReference>
<dbReference type="PANTHER" id="PTHR17985">
    <property type="entry name" value="SER/THR-RICH PROTEIN T10 IN DGCR REGION"/>
    <property type="match status" value="1"/>
</dbReference>
<evidence type="ECO:0000313" key="2">
    <source>
        <dbReference type="Proteomes" id="UP001205843"/>
    </source>
</evidence>
<proteinExistence type="predicted"/>
<comment type="caution">
    <text evidence="1">The sequence shown here is derived from an EMBL/GenBank/DDBJ whole genome shotgun (WGS) entry which is preliminary data.</text>
</comment>
<name>A0AAE3G5N4_9GAMM</name>
<dbReference type="InterPro" id="IPR008551">
    <property type="entry name" value="TANGO2"/>
</dbReference>
<dbReference type="Proteomes" id="UP001205843">
    <property type="component" value="Unassembled WGS sequence"/>
</dbReference>